<accession>A0A2T1DBQ1</accession>
<evidence type="ECO:0000256" key="7">
    <source>
        <dbReference type="ARBA" id="ARBA00022692"/>
    </source>
</evidence>
<feature type="signal peptide" evidence="15">
    <location>
        <begin position="1"/>
        <end position="23"/>
    </location>
</feature>
<dbReference type="GO" id="GO:0032025">
    <property type="term" value="P:response to cobalt ion"/>
    <property type="evidence" value="ECO:0007669"/>
    <property type="project" value="TreeGrafter"/>
</dbReference>
<keyword evidence="15" id="KW-0732">Signal</keyword>
<evidence type="ECO:0000256" key="6">
    <source>
        <dbReference type="ARBA" id="ARBA00022596"/>
    </source>
</evidence>
<gene>
    <name evidence="16" type="ORF">C7B65_17055</name>
</gene>
<dbReference type="InterPro" id="IPR051224">
    <property type="entry name" value="NiCoT_RcnA"/>
</dbReference>
<reference evidence="16 17" key="1">
    <citation type="submission" date="2018-02" db="EMBL/GenBank/DDBJ databases">
        <authorList>
            <person name="Cohen D.B."/>
            <person name="Kent A.D."/>
        </authorList>
    </citation>
    <scope>NUCLEOTIDE SEQUENCE [LARGE SCALE GENOMIC DNA]</scope>
    <source>
        <strain evidence="16 17">ULC007</strain>
    </source>
</reference>
<dbReference type="PANTHER" id="PTHR40659">
    <property type="entry name" value="NICKEL/COBALT EFFLUX SYSTEM RCNA"/>
    <property type="match status" value="1"/>
</dbReference>
<dbReference type="Proteomes" id="UP000238634">
    <property type="component" value="Unassembled WGS sequence"/>
</dbReference>
<keyword evidence="10" id="KW-0921">Nickel transport</keyword>
<keyword evidence="17" id="KW-1185">Reference proteome</keyword>
<evidence type="ECO:0000256" key="4">
    <source>
        <dbReference type="ARBA" id="ARBA00022448"/>
    </source>
</evidence>
<feature type="transmembrane region" description="Helical" evidence="14">
    <location>
        <begin position="298"/>
        <end position="321"/>
    </location>
</feature>
<sequence length="513" mass="55597">MKTLLKCLTAIALVFLWMPFAEAHPLGNFTINHYAGLQISRDRVGIDYVLDMAEIPAFQEIRQLDRDRNHKADAIETVDYPADKCREIHSDLNLRFNKKPLALSLNRSSVEFPPGVGGLETLRLTCGFEGAISAKRNSAGTAPGKLLNNASPSTIEFEDTSYPQRLGWREITVSSNVPVGGNFIASSLTKRLTDYPSDLLSSPLNQRQISLTINPVLPSHQSIARSPTQLSSPTSQVLSGRSNDAFTRLITLEEHSLPATLLALAIAFVWGGLHALSPGHGKTIVGAYLVGSRSKVHHALFLGLTVTLTHTIGIFALGLVTLGTSQFVLTEELYPWLNVISGVLVTGIGLNLLIRRSRISQLFQKSMSEPKHDHGHEHYHNHDHTHSHDHHHNHNHGHSHLPPGADGSPITWSSILALGISGGLLPCPSALVVLLSAIALGRIGFGLALVSAFSLGLAAVLTGIGLTLVYAKDWFERLPLQASKSKLFPAMSALFMTLIGLGITTKALFDHTL</sequence>
<organism evidence="16 17">
    <name type="scientific">Phormidesmis priestleyi ULC007</name>
    <dbReference type="NCBI Taxonomy" id="1920490"/>
    <lineage>
        <taxon>Bacteria</taxon>
        <taxon>Bacillati</taxon>
        <taxon>Cyanobacteriota</taxon>
        <taxon>Cyanophyceae</taxon>
        <taxon>Leptolyngbyales</taxon>
        <taxon>Leptolyngbyaceae</taxon>
        <taxon>Phormidesmis</taxon>
    </lineage>
</organism>
<dbReference type="GO" id="GO:0006824">
    <property type="term" value="P:cobalt ion transport"/>
    <property type="evidence" value="ECO:0007669"/>
    <property type="project" value="UniProtKB-KW"/>
</dbReference>
<dbReference type="GO" id="GO:0005886">
    <property type="term" value="C:plasma membrane"/>
    <property type="evidence" value="ECO:0007669"/>
    <property type="project" value="UniProtKB-SubCell"/>
</dbReference>
<comment type="subcellular location">
    <subcellularLocation>
        <location evidence="2">Cell membrane</location>
        <topology evidence="2">Multi-pass membrane protein</topology>
    </subcellularLocation>
</comment>
<evidence type="ECO:0000313" key="17">
    <source>
        <dbReference type="Proteomes" id="UP000238634"/>
    </source>
</evidence>
<evidence type="ECO:0000256" key="13">
    <source>
        <dbReference type="SAM" id="MobiDB-lite"/>
    </source>
</evidence>
<dbReference type="PANTHER" id="PTHR40659:SF1">
    <property type="entry name" value="NICKEL_COBALT EFFLUX SYSTEM RCNA"/>
    <property type="match status" value="1"/>
</dbReference>
<name>A0A2T1DBQ1_9CYAN</name>
<evidence type="ECO:0000256" key="5">
    <source>
        <dbReference type="ARBA" id="ARBA00022475"/>
    </source>
</evidence>
<feature type="compositionally biased region" description="Basic residues" evidence="13">
    <location>
        <begin position="387"/>
        <end position="399"/>
    </location>
</feature>
<dbReference type="GO" id="GO:0015099">
    <property type="term" value="F:nickel cation transmembrane transporter activity"/>
    <property type="evidence" value="ECO:0007669"/>
    <property type="project" value="InterPro"/>
</dbReference>
<dbReference type="InterPro" id="IPR011541">
    <property type="entry name" value="Ni/Co_transpt_high_affinity"/>
</dbReference>
<dbReference type="GO" id="GO:0046583">
    <property type="term" value="F:monoatomic cation efflux transmembrane transporter activity"/>
    <property type="evidence" value="ECO:0007669"/>
    <property type="project" value="TreeGrafter"/>
</dbReference>
<comment type="function">
    <text evidence="1">Efflux system for nickel and cobalt.</text>
</comment>
<keyword evidence="9" id="KW-0406">Ion transport</keyword>
<feature type="chain" id="PRO_5015492068" evidence="15">
    <location>
        <begin position="24"/>
        <end position="513"/>
    </location>
</feature>
<evidence type="ECO:0000256" key="3">
    <source>
        <dbReference type="ARBA" id="ARBA00022426"/>
    </source>
</evidence>
<evidence type="ECO:0000256" key="15">
    <source>
        <dbReference type="SAM" id="SignalP"/>
    </source>
</evidence>
<keyword evidence="5" id="KW-1003">Cell membrane</keyword>
<feature type="compositionally biased region" description="Basic and acidic residues" evidence="13">
    <location>
        <begin position="368"/>
        <end position="386"/>
    </location>
</feature>
<keyword evidence="6" id="KW-0533">Nickel</keyword>
<evidence type="ECO:0000313" key="16">
    <source>
        <dbReference type="EMBL" id="PSB17909.1"/>
    </source>
</evidence>
<keyword evidence="8 14" id="KW-1133">Transmembrane helix</keyword>
<evidence type="ECO:0000256" key="9">
    <source>
        <dbReference type="ARBA" id="ARBA00023065"/>
    </source>
</evidence>
<feature type="transmembrane region" description="Helical" evidence="14">
    <location>
        <begin position="490"/>
        <end position="509"/>
    </location>
</feature>
<reference evidence="16 17" key="2">
    <citation type="submission" date="2018-03" db="EMBL/GenBank/DDBJ databases">
        <title>The ancient ancestry and fast evolution of plastids.</title>
        <authorList>
            <person name="Moore K.R."/>
            <person name="Magnabosco C."/>
            <person name="Momper L."/>
            <person name="Gold D.A."/>
            <person name="Bosak T."/>
            <person name="Fournier G.P."/>
        </authorList>
    </citation>
    <scope>NUCLEOTIDE SEQUENCE [LARGE SCALE GENOMIC DNA]</scope>
    <source>
        <strain evidence="16 17">ULC007</strain>
    </source>
</reference>
<dbReference type="Pfam" id="PF03824">
    <property type="entry name" value="NicO"/>
    <property type="match status" value="1"/>
</dbReference>
<evidence type="ECO:0000256" key="10">
    <source>
        <dbReference type="ARBA" id="ARBA00023112"/>
    </source>
</evidence>
<keyword evidence="4" id="KW-0813">Transport</keyword>
<evidence type="ECO:0000256" key="11">
    <source>
        <dbReference type="ARBA" id="ARBA00023136"/>
    </source>
</evidence>
<dbReference type="RefSeq" id="WP_073070395.1">
    <property type="nucleotide sequence ID" value="NZ_MPPI01000007.1"/>
</dbReference>
<feature type="region of interest" description="Disordered" evidence="13">
    <location>
        <begin position="366"/>
        <end position="403"/>
    </location>
</feature>
<feature type="transmembrane region" description="Helical" evidence="14">
    <location>
        <begin position="333"/>
        <end position="354"/>
    </location>
</feature>
<keyword evidence="7 14" id="KW-0812">Transmembrane</keyword>
<dbReference type="EMBL" id="PVWG01000022">
    <property type="protein sequence ID" value="PSB17909.1"/>
    <property type="molecule type" value="Genomic_DNA"/>
</dbReference>
<dbReference type="AlphaFoldDB" id="A0A2T1DBQ1"/>
<feature type="transmembrane region" description="Helical" evidence="14">
    <location>
        <begin position="445"/>
        <end position="469"/>
    </location>
</feature>
<keyword evidence="11 14" id="KW-0472">Membrane</keyword>
<dbReference type="GO" id="GO:0010045">
    <property type="term" value="P:response to nickel cation"/>
    <property type="evidence" value="ECO:0007669"/>
    <property type="project" value="TreeGrafter"/>
</dbReference>
<comment type="caution">
    <text evidence="16">The sequence shown here is derived from an EMBL/GenBank/DDBJ whole genome shotgun (WGS) entry which is preliminary data.</text>
</comment>
<evidence type="ECO:0000256" key="1">
    <source>
        <dbReference type="ARBA" id="ARBA00002510"/>
    </source>
</evidence>
<feature type="transmembrane region" description="Helical" evidence="14">
    <location>
        <begin position="257"/>
        <end position="277"/>
    </location>
</feature>
<feature type="transmembrane region" description="Helical" evidence="14">
    <location>
        <begin position="415"/>
        <end position="439"/>
    </location>
</feature>
<evidence type="ECO:0000256" key="14">
    <source>
        <dbReference type="SAM" id="Phobius"/>
    </source>
</evidence>
<dbReference type="OrthoDB" id="271709at2"/>
<evidence type="ECO:0000256" key="12">
    <source>
        <dbReference type="ARBA" id="ARBA00023285"/>
    </source>
</evidence>
<proteinExistence type="predicted"/>
<dbReference type="STRING" id="1920490.GCA_001895925_04284"/>
<protein>
    <submittedName>
        <fullName evidence="16">High-affinity nickel-transporter</fullName>
    </submittedName>
</protein>
<evidence type="ECO:0000256" key="8">
    <source>
        <dbReference type="ARBA" id="ARBA00022989"/>
    </source>
</evidence>
<evidence type="ECO:0000256" key="2">
    <source>
        <dbReference type="ARBA" id="ARBA00004651"/>
    </source>
</evidence>
<keyword evidence="12" id="KW-0170">Cobalt</keyword>
<keyword evidence="3" id="KW-0171">Cobalt transport</keyword>